<feature type="compositionally biased region" description="Polar residues" evidence="1">
    <location>
        <begin position="179"/>
        <end position="194"/>
    </location>
</feature>
<evidence type="ECO:0000259" key="2">
    <source>
        <dbReference type="Pfam" id="PF26130"/>
    </source>
</evidence>
<dbReference type="AlphaFoldDB" id="A0A444X474"/>
<feature type="domain" description="PB1-like" evidence="2">
    <location>
        <begin position="1"/>
        <end position="94"/>
    </location>
</feature>
<proteinExistence type="predicted"/>
<gene>
    <name evidence="3" type="ORF">Ahy_B10g103828</name>
</gene>
<dbReference type="Proteomes" id="UP000289738">
    <property type="component" value="Chromosome B10"/>
</dbReference>
<comment type="caution">
    <text evidence="3">The sequence shown here is derived from an EMBL/GenBank/DDBJ whole genome shotgun (WGS) entry which is preliminary data.</text>
</comment>
<evidence type="ECO:0000313" key="4">
    <source>
        <dbReference type="Proteomes" id="UP000289738"/>
    </source>
</evidence>
<feature type="region of interest" description="Disordered" evidence="1">
    <location>
        <begin position="377"/>
        <end position="407"/>
    </location>
</feature>
<organism evidence="3 4">
    <name type="scientific">Arachis hypogaea</name>
    <name type="common">Peanut</name>
    <dbReference type="NCBI Taxonomy" id="3818"/>
    <lineage>
        <taxon>Eukaryota</taxon>
        <taxon>Viridiplantae</taxon>
        <taxon>Streptophyta</taxon>
        <taxon>Embryophyta</taxon>
        <taxon>Tracheophyta</taxon>
        <taxon>Spermatophyta</taxon>
        <taxon>Magnoliopsida</taxon>
        <taxon>eudicotyledons</taxon>
        <taxon>Gunneridae</taxon>
        <taxon>Pentapetalae</taxon>
        <taxon>rosids</taxon>
        <taxon>fabids</taxon>
        <taxon>Fabales</taxon>
        <taxon>Fabaceae</taxon>
        <taxon>Papilionoideae</taxon>
        <taxon>50 kb inversion clade</taxon>
        <taxon>dalbergioids sensu lato</taxon>
        <taxon>Dalbergieae</taxon>
        <taxon>Pterocarpus clade</taxon>
        <taxon>Arachis</taxon>
    </lineage>
</organism>
<dbReference type="InterPro" id="IPR058594">
    <property type="entry name" value="PB1-like_dom_pln"/>
</dbReference>
<sequence length="407" mass="45201">MDNDITIVIHHGGRFETKKDGEVVYVGDHIEQLFGLEEDTIDTLGYDNLKECWWLAPGRPLKTRLRELSHDKELLEMCFHAKNNEGVVHVYLEHGISEPEGDEVPQLIPMTPNPKTLVSETTSNLSSCIPNTPLGQNTFTSPEQPTRTIFSDEPTSNTPGQPNSAPPAQPNSAPQAQPTSNHPAQLSPSYSLQPKPTIHLKPSPPQSLHPSPPPLQLQPSLNQCLFPYHSIPTTTTKKSTTSIIKNSKFTPRKCAVKKYTIPPPRRVTRSASRFASKGKKVPTVTLLSSDSSDSYKSAKDALYRPGPEAFENSSDDDSDSKVAAARTREQIRQKHKICLEDLCDKDDLIVQNSDEKVDLGQVIGKVSEVQAPYDIFDAYHDDSDGNDSWQSEEMNTLPNSDKEWLKS</sequence>
<protein>
    <recommendedName>
        <fullName evidence="2">PB1-like domain-containing protein</fullName>
    </recommendedName>
</protein>
<reference evidence="3 4" key="1">
    <citation type="submission" date="2019-01" db="EMBL/GenBank/DDBJ databases">
        <title>Sequencing of cultivated peanut Arachis hypogaea provides insights into genome evolution and oil improvement.</title>
        <authorList>
            <person name="Chen X."/>
        </authorList>
    </citation>
    <scope>NUCLEOTIDE SEQUENCE [LARGE SCALE GENOMIC DNA]</scope>
    <source>
        <strain evidence="4">cv. Fuhuasheng</strain>
        <tissue evidence="3">Leaves</tissue>
    </source>
</reference>
<keyword evidence="4" id="KW-1185">Reference proteome</keyword>
<feature type="compositionally biased region" description="Pro residues" evidence="1">
    <location>
        <begin position="202"/>
        <end position="216"/>
    </location>
</feature>
<dbReference type="Pfam" id="PF26130">
    <property type="entry name" value="PB1-like"/>
    <property type="match status" value="1"/>
</dbReference>
<evidence type="ECO:0000313" key="3">
    <source>
        <dbReference type="EMBL" id="RYQ84478.1"/>
    </source>
</evidence>
<feature type="region of interest" description="Disordered" evidence="1">
    <location>
        <begin position="117"/>
        <end position="220"/>
    </location>
</feature>
<dbReference type="EMBL" id="SDMP01000020">
    <property type="protein sequence ID" value="RYQ84478.1"/>
    <property type="molecule type" value="Genomic_DNA"/>
</dbReference>
<feature type="compositionally biased region" description="Polar residues" evidence="1">
    <location>
        <begin position="117"/>
        <end position="160"/>
    </location>
</feature>
<feature type="compositionally biased region" description="Polar residues" evidence="1">
    <location>
        <begin position="386"/>
        <end position="399"/>
    </location>
</feature>
<accession>A0A444X474</accession>
<name>A0A444X474_ARAHY</name>
<evidence type="ECO:0000256" key="1">
    <source>
        <dbReference type="SAM" id="MobiDB-lite"/>
    </source>
</evidence>